<evidence type="ECO:0000256" key="1">
    <source>
        <dbReference type="SAM" id="MobiDB-lite"/>
    </source>
</evidence>
<proteinExistence type="predicted"/>
<dbReference type="AlphaFoldDB" id="A0A3M7RFF4"/>
<keyword evidence="3" id="KW-1185">Reference proteome</keyword>
<dbReference type="EMBL" id="REGN01003513">
    <property type="protein sequence ID" value="RNA22221.1"/>
    <property type="molecule type" value="Genomic_DNA"/>
</dbReference>
<protein>
    <submittedName>
        <fullName evidence="2">Putative N(4)-(Beta-N-acetylglucosaminyl)-L-asparaginase</fullName>
    </submittedName>
</protein>
<feature type="compositionally biased region" description="Polar residues" evidence="1">
    <location>
        <begin position="23"/>
        <end position="32"/>
    </location>
</feature>
<dbReference type="Proteomes" id="UP000276133">
    <property type="component" value="Unassembled WGS sequence"/>
</dbReference>
<reference evidence="2 3" key="1">
    <citation type="journal article" date="2018" name="Sci. Rep.">
        <title>Genomic signatures of local adaptation to the degree of environmental predictability in rotifers.</title>
        <authorList>
            <person name="Franch-Gras L."/>
            <person name="Hahn C."/>
            <person name="Garcia-Roger E.M."/>
            <person name="Carmona M.J."/>
            <person name="Serra M."/>
            <person name="Gomez A."/>
        </authorList>
    </citation>
    <scope>NUCLEOTIDE SEQUENCE [LARGE SCALE GENOMIC DNA]</scope>
    <source>
        <strain evidence="2">HYR1</strain>
    </source>
</reference>
<evidence type="ECO:0000313" key="3">
    <source>
        <dbReference type="Proteomes" id="UP000276133"/>
    </source>
</evidence>
<organism evidence="2 3">
    <name type="scientific">Brachionus plicatilis</name>
    <name type="common">Marine rotifer</name>
    <name type="synonym">Brachionus muelleri</name>
    <dbReference type="NCBI Taxonomy" id="10195"/>
    <lineage>
        <taxon>Eukaryota</taxon>
        <taxon>Metazoa</taxon>
        <taxon>Spiralia</taxon>
        <taxon>Gnathifera</taxon>
        <taxon>Rotifera</taxon>
        <taxon>Eurotatoria</taxon>
        <taxon>Monogononta</taxon>
        <taxon>Pseudotrocha</taxon>
        <taxon>Ploima</taxon>
        <taxon>Brachionidae</taxon>
        <taxon>Brachionus</taxon>
    </lineage>
</organism>
<accession>A0A3M7RFF4</accession>
<comment type="caution">
    <text evidence="2">The sequence shown here is derived from an EMBL/GenBank/DDBJ whole genome shotgun (WGS) entry which is preliminary data.</text>
</comment>
<gene>
    <name evidence="2" type="ORF">BpHYR1_006289</name>
</gene>
<sequence length="68" mass="7125">MIIASKVVSPFSSGDPPHPTVPSHLSSSHTEQPCSTLVNGSSVFSSTCHAFSVAFTNGHVLITMNLNK</sequence>
<name>A0A3M7RFF4_BRAPC</name>
<feature type="region of interest" description="Disordered" evidence="1">
    <location>
        <begin position="1"/>
        <end position="32"/>
    </location>
</feature>
<evidence type="ECO:0000313" key="2">
    <source>
        <dbReference type="EMBL" id="RNA22221.1"/>
    </source>
</evidence>